<evidence type="ECO:0000259" key="14">
    <source>
        <dbReference type="PROSITE" id="PS51192"/>
    </source>
</evidence>
<dbReference type="SMART" id="SM00957">
    <property type="entry name" value="SecA_DEAD"/>
    <property type="match status" value="1"/>
</dbReference>
<dbReference type="AlphaFoldDB" id="A0A9D1L148"/>
<evidence type="ECO:0000256" key="10">
    <source>
        <dbReference type="ARBA" id="ARBA00023136"/>
    </source>
</evidence>
<dbReference type="SUPFAM" id="SSF81886">
    <property type="entry name" value="Helical scaffold and wing domains of SecA"/>
    <property type="match status" value="1"/>
</dbReference>
<dbReference type="EC" id="7.4.2.8" evidence="11"/>
<dbReference type="HAMAP" id="MF_01382">
    <property type="entry name" value="SecA"/>
    <property type="match status" value="1"/>
</dbReference>
<evidence type="ECO:0000256" key="11">
    <source>
        <dbReference type="HAMAP-Rule" id="MF_01382"/>
    </source>
</evidence>
<dbReference type="SUPFAM" id="SSF81767">
    <property type="entry name" value="Pre-protein crosslinking domain of SecA"/>
    <property type="match status" value="1"/>
</dbReference>
<gene>
    <name evidence="11 17" type="primary">secA</name>
    <name evidence="17" type="ORF">IAD15_10215</name>
</gene>
<comment type="function">
    <text evidence="11">Part of the Sec protein translocase complex. Interacts with the SecYEG preprotein conducting channel. Has a central role in coupling the hydrolysis of ATP to the transfer of proteins into and across the cell membrane, serving as an ATP-driven molecular motor driving the stepwise translocation of polypeptide chains across the membrane.</text>
</comment>
<dbReference type="Pfam" id="PF01043">
    <property type="entry name" value="SecA_PP_bind"/>
    <property type="match status" value="1"/>
</dbReference>
<dbReference type="Pfam" id="PF21090">
    <property type="entry name" value="P-loop_SecA"/>
    <property type="match status" value="2"/>
</dbReference>
<dbReference type="EMBL" id="DVMJ01000089">
    <property type="protein sequence ID" value="HIU14425.1"/>
    <property type="molecule type" value="Genomic_DNA"/>
</dbReference>
<evidence type="ECO:0000256" key="6">
    <source>
        <dbReference type="ARBA" id="ARBA00022840"/>
    </source>
</evidence>
<dbReference type="InterPro" id="IPR014018">
    <property type="entry name" value="SecA_motor_DEAD"/>
</dbReference>
<dbReference type="InterPro" id="IPR044722">
    <property type="entry name" value="SecA_SF2_C"/>
</dbReference>
<keyword evidence="6 11" id="KW-0067">ATP-binding</keyword>
<evidence type="ECO:0000256" key="1">
    <source>
        <dbReference type="ARBA" id="ARBA00007650"/>
    </source>
</evidence>
<name>A0A9D1L148_9FIRM</name>
<dbReference type="GO" id="GO:0043952">
    <property type="term" value="P:protein transport by the Sec complex"/>
    <property type="evidence" value="ECO:0007669"/>
    <property type="project" value="TreeGrafter"/>
</dbReference>
<dbReference type="Gene3D" id="1.10.3060.10">
    <property type="entry name" value="Helical scaffold and wing domains of SecA"/>
    <property type="match status" value="1"/>
</dbReference>
<dbReference type="PANTHER" id="PTHR30612">
    <property type="entry name" value="SECA INNER MEMBRANE COMPONENT OF SEC PROTEIN SECRETION SYSTEM"/>
    <property type="match status" value="1"/>
</dbReference>
<reference evidence="17" key="2">
    <citation type="journal article" date="2021" name="PeerJ">
        <title>Extensive microbial diversity within the chicken gut microbiome revealed by metagenomics and culture.</title>
        <authorList>
            <person name="Gilroy R."/>
            <person name="Ravi A."/>
            <person name="Getino M."/>
            <person name="Pursley I."/>
            <person name="Horton D.L."/>
            <person name="Alikhan N.F."/>
            <person name="Baker D."/>
            <person name="Gharbi K."/>
            <person name="Hall N."/>
            <person name="Watson M."/>
            <person name="Adriaenssens E.M."/>
            <person name="Foster-Nyarko E."/>
            <person name="Jarju S."/>
            <person name="Secka A."/>
            <person name="Antonio M."/>
            <person name="Oren A."/>
            <person name="Chaudhuri R.R."/>
            <person name="La Ragione R."/>
            <person name="Hildebrand F."/>
            <person name="Pallen M.J."/>
        </authorList>
    </citation>
    <scope>NUCLEOTIDE SEQUENCE</scope>
    <source>
        <strain evidence="17">CHK195-11698</strain>
    </source>
</reference>
<comment type="similarity">
    <text evidence="1 11 12">Belongs to the SecA family.</text>
</comment>
<feature type="binding site" evidence="11">
    <location>
        <position position="569"/>
    </location>
    <ligand>
        <name>ATP</name>
        <dbReference type="ChEBI" id="CHEBI:30616"/>
    </ligand>
</feature>
<evidence type="ECO:0000256" key="12">
    <source>
        <dbReference type="RuleBase" id="RU003874"/>
    </source>
</evidence>
<proteinExistence type="inferred from homology"/>
<evidence type="ECO:0000256" key="8">
    <source>
        <dbReference type="ARBA" id="ARBA00022967"/>
    </source>
</evidence>
<dbReference type="CDD" id="cd17928">
    <property type="entry name" value="DEXDc_SecA"/>
    <property type="match status" value="1"/>
</dbReference>
<dbReference type="PROSITE" id="PS01312">
    <property type="entry name" value="SECA"/>
    <property type="match status" value="1"/>
</dbReference>
<feature type="compositionally biased region" description="Basic and acidic residues" evidence="13">
    <location>
        <begin position="19"/>
        <end position="31"/>
    </location>
</feature>
<evidence type="ECO:0000313" key="17">
    <source>
        <dbReference type="EMBL" id="HIU14425.1"/>
    </source>
</evidence>
<accession>A0A9D1L148</accession>
<dbReference type="InterPro" id="IPR020937">
    <property type="entry name" value="SecA_CS"/>
</dbReference>
<keyword evidence="3 11" id="KW-1003">Cell membrane</keyword>
<dbReference type="NCBIfam" id="TIGR00963">
    <property type="entry name" value="secA"/>
    <property type="match status" value="1"/>
</dbReference>
<dbReference type="FunFam" id="3.40.50.300:FF:000429">
    <property type="entry name" value="Preprotein translocase subunit SecA"/>
    <property type="match status" value="1"/>
</dbReference>
<dbReference type="Pfam" id="PF07516">
    <property type="entry name" value="SecA_SW"/>
    <property type="match status" value="1"/>
</dbReference>
<evidence type="ECO:0000256" key="3">
    <source>
        <dbReference type="ARBA" id="ARBA00022475"/>
    </source>
</evidence>
<sequence>MAKRTRKEAIRKELKKKEALASQKEAVKEEPVIAPEEELPEIETFEDIDDEIDTSQTVEYQKVEQKRKISFSERVKKLFMKENKVLHSLEQRADQILALEGQMRELKDEDFPVRTQAFKEQLENGKTLDDILVEAFALAREAARRVLGLHAFKVQLMGGIALHQGDIAEMKTGEGKTLTSIFPAYLNALTGKGVHIVTVNDYLAGRDAIENGRVFKFLGLSVGLNKRELSKADKRAQHACDITYTTNSELGFDYLRDNMVKHYEDKVLRPLNYAIVDEVDSILIDESRTPLIISGGEKNTASLYIAADQFVKRLKEETDYEIDIQTRSITLTEHGIQEAEKAFKLKNLYDIENTPLVHHINQALRANYIMTRDVEYVVSSPNGQPDQAEILIVDQFTGRLMPGRQYSDGLHQAIEAKEGVRIKQETVTLATITYQNFFRLFNKLAGMTGTAKTEEEEFRTIYNMRVIEIPTNRPVIREDAPDIVYSTKKAKFNALCDEVERRHRYGQPILIGTIAVETSELVSRMLTSRGIRHNVLNAKNHAREAEIIMKAGVRGAVTIATNMAGRGTDIKLGPGVAELGGLAVLGSERHESRRIDNQLRGRSGRQGDPGYSRFYVSFEDDLMQRFGSERVKSMAGKLEDTPIEFKSVSKAIETAQKRVEGQNFDTRKQLLQYDDVMRQQREIMYAERDTIMTEPDLSEIVKTMFQLAIEKAVTSYTKQEGKENVIDVEGVMAYVAKNFMLFATLNAKNPSLVEKDPERLKQALLAVVFDQYRSRFRQDMTLEQRTEYEKNILLSVIDYAWINHIDAMSKLRTGIYLRAYAQKDPLAEYTEEGFYMFEAMNQQIAFDVSSRIIRMGLRDLNENVEEIVGHRNLDLDFR</sequence>
<dbReference type="InterPro" id="IPR011115">
    <property type="entry name" value="SecA_DEAD"/>
</dbReference>
<keyword evidence="4 11" id="KW-0963">Cytoplasm</keyword>
<keyword evidence="5 11" id="KW-0547">Nucleotide-binding</keyword>
<feature type="region of interest" description="Disordered" evidence="13">
    <location>
        <begin position="19"/>
        <end position="40"/>
    </location>
</feature>
<dbReference type="Proteomes" id="UP000824175">
    <property type="component" value="Unassembled WGS sequence"/>
</dbReference>
<dbReference type="SUPFAM" id="SSF52540">
    <property type="entry name" value="P-loop containing nucleoside triphosphate hydrolases"/>
    <property type="match status" value="2"/>
</dbReference>
<dbReference type="Gene3D" id="3.40.50.300">
    <property type="entry name" value="P-loop containing nucleotide triphosphate hydrolases"/>
    <property type="match status" value="3"/>
</dbReference>
<dbReference type="InterPro" id="IPR000185">
    <property type="entry name" value="SecA"/>
</dbReference>
<feature type="binding site" evidence="11">
    <location>
        <begin position="173"/>
        <end position="177"/>
    </location>
    <ligand>
        <name>ATP</name>
        <dbReference type="ChEBI" id="CHEBI:30616"/>
    </ligand>
</feature>
<feature type="domain" description="Helicase ATP-binding" evidence="14">
    <location>
        <begin position="157"/>
        <end position="295"/>
    </location>
</feature>
<evidence type="ECO:0000259" key="16">
    <source>
        <dbReference type="PROSITE" id="PS51196"/>
    </source>
</evidence>
<dbReference type="Gene3D" id="3.90.1440.10">
    <property type="entry name" value="SecA, preprotein cross-linking domain"/>
    <property type="match status" value="1"/>
</dbReference>
<dbReference type="InterPro" id="IPR011116">
    <property type="entry name" value="SecA_Wing/Scaffold"/>
</dbReference>
<keyword evidence="2 11" id="KW-0813">Transport</keyword>
<dbReference type="GO" id="GO:0008564">
    <property type="term" value="F:protein-exporting ATPase activity"/>
    <property type="evidence" value="ECO:0007669"/>
    <property type="project" value="UniProtKB-EC"/>
</dbReference>
<evidence type="ECO:0000256" key="9">
    <source>
        <dbReference type="ARBA" id="ARBA00023010"/>
    </source>
</evidence>
<evidence type="ECO:0000259" key="15">
    <source>
        <dbReference type="PROSITE" id="PS51194"/>
    </source>
</evidence>
<dbReference type="FunFam" id="3.90.1440.10:FF:000001">
    <property type="entry name" value="Preprotein translocase subunit SecA"/>
    <property type="match status" value="1"/>
</dbReference>
<dbReference type="SMART" id="SM00958">
    <property type="entry name" value="SecA_PP_bind"/>
    <property type="match status" value="1"/>
</dbReference>
<reference evidence="17" key="1">
    <citation type="submission" date="2020-10" db="EMBL/GenBank/DDBJ databases">
        <authorList>
            <person name="Gilroy R."/>
        </authorList>
    </citation>
    <scope>NUCLEOTIDE SEQUENCE</scope>
    <source>
        <strain evidence="17">CHK195-11698</strain>
    </source>
</reference>
<dbReference type="GO" id="GO:0065002">
    <property type="term" value="P:intracellular protein transmembrane transport"/>
    <property type="evidence" value="ECO:0007669"/>
    <property type="project" value="UniProtKB-UniRule"/>
</dbReference>
<dbReference type="InterPro" id="IPR036266">
    <property type="entry name" value="SecA_Wing/Scaffold_sf"/>
</dbReference>
<dbReference type="Pfam" id="PF07517">
    <property type="entry name" value="SecA_DEAD"/>
    <property type="match status" value="1"/>
</dbReference>
<dbReference type="InterPro" id="IPR036670">
    <property type="entry name" value="SecA_X-link_sf"/>
</dbReference>
<evidence type="ECO:0000256" key="5">
    <source>
        <dbReference type="ARBA" id="ARBA00022741"/>
    </source>
</evidence>
<evidence type="ECO:0000256" key="2">
    <source>
        <dbReference type="ARBA" id="ARBA00022448"/>
    </source>
</evidence>
<dbReference type="PANTHER" id="PTHR30612:SF0">
    <property type="entry name" value="CHLOROPLAST PROTEIN-TRANSPORTING ATPASE"/>
    <property type="match status" value="1"/>
</dbReference>
<evidence type="ECO:0000313" key="18">
    <source>
        <dbReference type="Proteomes" id="UP000824175"/>
    </source>
</evidence>
<dbReference type="PROSITE" id="PS51194">
    <property type="entry name" value="HELICASE_CTER"/>
    <property type="match status" value="1"/>
</dbReference>
<dbReference type="GO" id="GO:0005886">
    <property type="term" value="C:plasma membrane"/>
    <property type="evidence" value="ECO:0007669"/>
    <property type="project" value="UniProtKB-SubCell"/>
</dbReference>
<dbReference type="InterPro" id="IPR001650">
    <property type="entry name" value="Helicase_C-like"/>
</dbReference>
<dbReference type="NCBIfam" id="NF006630">
    <property type="entry name" value="PRK09200.1"/>
    <property type="match status" value="1"/>
</dbReference>
<dbReference type="PRINTS" id="PR00906">
    <property type="entry name" value="SECA"/>
</dbReference>
<feature type="domain" description="Helicase C-terminal" evidence="15">
    <location>
        <begin position="491"/>
        <end position="649"/>
    </location>
</feature>
<feature type="binding site" evidence="11">
    <location>
        <position position="155"/>
    </location>
    <ligand>
        <name>ATP</name>
        <dbReference type="ChEBI" id="CHEBI:30616"/>
    </ligand>
</feature>
<dbReference type="GO" id="GO:0031522">
    <property type="term" value="C:cell envelope Sec protein transport complex"/>
    <property type="evidence" value="ECO:0007669"/>
    <property type="project" value="TreeGrafter"/>
</dbReference>
<dbReference type="GO" id="GO:0005829">
    <property type="term" value="C:cytosol"/>
    <property type="evidence" value="ECO:0007669"/>
    <property type="project" value="TreeGrafter"/>
</dbReference>
<dbReference type="PROSITE" id="PS51196">
    <property type="entry name" value="SECA_MOTOR_DEAD"/>
    <property type="match status" value="1"/>
</dbReference>
<evidence type="ECO:0000256" key="4">
    <source>
        <dbReference type="ARBA" id="ARBA00022490"/>
    </source>
</evidence>
<dbReference type="GO" id="GO:0005524">
    <property type="term" value="F:ATP binding"/>
    <property type="evidence" value="ECO:0007669"/>
    <property type="project" value="UniProtKB-UniRule"/>
</dbReference>
<protein>
    <recommendedName>
        <fullName evidence="11 12">Protein translocase subunit SecA</fullName>
        <ecNumber evidence="11">7.4.2.8</ecNumber>
    </recommendedName>
</protein>
<evidence type="ECO:0000256" key="7">
    <source>
        <dbReference type="ARBA" id="ARBA00022927"/>
    </source>
</evidence>
<dbReference type="GO" id="GO:0006605">
    <property type="term" value="P:protein targeting"/>
    <property type="evidence" value="ECO:0007669"/>
    <property type="project" value="UniProtKB-UniRule"/>
</dbReference>
<dbReference type="InterPro" id="IPR027417">
    <property type="entry name" value="P-loop_NTPase"/>
</dbReference>
<keyword evidence="8 11" id="KW-1278">Translocase</keyword>
<feature type="domain" description="SecA family profile" evidence="16">
    <location>
        <begin position="71"/>
        <end position="647"/>
    </location>
</feature>
<dbReference type="GO" id="GO:0017038">
    <property type="term" value="P:protein import"/>
    <property type="evidence" value="ECO:0007669"/>
    <property type="project" value="InterPro"/>
</dbReference>
<dbReference type="PROSITE" id="PS51192">
    <property type="entry name" value="HELICASE_ATP_BIND_1"/>
    <property type="match status" value="1"/>
</dbReference>
<evidence type="ECO:0000256" key="13">
    <source>
        <dbReference type="SAM" id="MobiDB-lite"/>
    </source>
</evidence>
<dbReference type="InterPro" id="IPR014001">
    <property type="entry name" value="Helicase_ATP-bd"/>
</dbReference>
<keyword evidence="7 11" id="KW-0653">Protein transport</keyword>
<comment type="catalytic activity">
    <reaction evidence="11">
        <text>ATP + H2O + cellular proteinSide 1 = ADP + phosphate + cellular proteinSide 2.</text>
        <dbReference type="EC" id="7.4.2.8"/>
    </reaction>
</comment>
<keyword evidence="9 11" id="KW-0811">Translocation</keyword>
<comment type="caution">
    <text evidence="17">The sequence shown here is derived from an EMBL/GenBank/DDBJ whole genome shotgun (WGS) entry which is preliminary data.</text>
</comment>
<dbReference type="CDD" id="cd18803">
    <property type="entry name" value="SF2_C_secA"/>
    <property type="match status" value="1"/>
</dbReference>
<comment type="subcellular location">
    <subcellularLocation>
        <location evidence="11">Cell membrane</location>
        <topology evidence="11">Peripheral membrane protein</topology>
        <orientation evidence="11">Cytoplasmic side</orientation>
    </subcellularLocation>
    <subcellularLocation>
        <location evidence="11">Cytoplasm</location>
    </subcellularLocation>
    <text evidence="11">Distribution is 50-50.</text>
</comment>
<organism evidence="17 18">
    <name type="scientific">Candidatus Fimiplasma intestinipullorum</name>
    <dbReference type="NCBI Taxonomy" id="2840825"/>
    <lineage>
        <taxon>Bacteria</taxon>
        <taxon>Bacillati</taxon>
        <taxon>Bacillota</taxon>
        <taxon>Clostridia</taxon>
        <taxon>Eubacteriales</taxon>
        <taxon>Candidatus Fimiplasma</taxon>
    </lineage>
</organism>
<dbReference type="InterPro" id="IPR011130">
    <property type="entry name" value="SecA_preprotein_X-link_dom"/>
</dbReference>
<keyword evidence="10 11" id="KW-0472">Membrane</keyword>
<comment type="subunit">
    <text evidence="11">Monomer and homodimer. Part of the essential Sec protein translocation apparatus which comprises SecA, SecYEG and auxiliary proteins SecDF. Other proteins may also be involved.</text>
</comment>